<comment type="pathway">
    <text evidence="2 12">Amino-acid biosynthesis; L-threonine biosynthesis; L-threonine from L-aspartate: step 3/5.</text>
</comment>
<evidence type="ECO:0000313" key="19">
    <source>
        <dbReference type="Proteomes" id="UP000239649"/>
    </source>
</evidence>
<evidence type="ECO:0000256" key="6">
    <source>
        <dbReference type="ARBA" id="ARBA00022605"/>
    </source>
</evidence>
<feature type="compositionally biased region" description="Gly residues" evidence="14">
    <location>
        <begin position="11"/>
        <end position="29"/>
    </location>
</feature>
<dbReference type="EMBL" id="LHPF02000002">
    <property type="protein sequence ID" value="PSC75973.1"/>
    <property type="molecule type" value="Genomic_DNA"/>
</dbReference>
<comment type="similarity">
    <text evidence="4">Belongs to the CorA metal ion transporter (MIT) (TC 1.A.35.5) family.</text>
</comment>
<dbReference type="InterPro" id="IPR036291">
    <property type="entry name" value="NAD(P)-bd_dom_sf"/>
</dbReference>
<evidence type="ECO:0000256" key="7">
    <source>
        <dbReference type="ARBA" id="ARBA00022697"/>
    </source>
</evidence>
<keyword evidence="9 12" id="KW-0560">Oxidoreductase</keyword>
<dbReference type="Gene3D" id="3.30.360.10">
    <property type="entry name" value="Dihydrodipicolinate Reductase, domain 2"/>
    <property type="match status" value="1"/>
</dbReference>
<keyword evidence="15" id="KW-1133">Transmembrane helix</keyword>
<keyword evidence="15" id="KW-0472">Membrane</keyword>
<feature type="compositionally biased region" description="Basic residues" evidence="14">
    <location>
        <begin position="607"/>
        <end position="617"/>
    </location>
</feature>
<feature type="region of interest" description="Disordered" evidence="14">
    <location>
        <begin position="1"/>
        <end position="29"/>
    </location>
</feature>
<feature type="region of interest" description="Disordered" evidence="14">
    <location>
        <begin position="658"/>
        <end position="728"/>
    </location>
</feature>
<dbReference type="FunFam" id="3.30.360.10:FF:000006">
    <property type="entry name" value="Bifunctional aspartokinase/homoserine dehydrogenase"/>
    <property type="match status" value="1"/>
</dbReference>
<dbReference type="GO" id="GO:0009090">
    <property type="term" value="P:homoserine biosynthetic process"/>
    <property type="evidence" value="ECO:0007669"/>
    <property type="project" value="TreeGrafter"/>
</dbReference>
<dbReference type="Gene3D" id="3.40.50.720">
    <property type="entry name" value="NAD(P)-binding Rossmann-like Domain"/>
    <property type="match status" value="1"/>
</dbReference>
<dbReference type="PANTHER" id="PTHR43070:SF5">
    <property type="entry name" value="HOMOSERINE DEHYDROGENASE"/>
    <property type="match status" value="1"/>
</dbReference>
<feature type="compositionally biased region" description="Low complexity" evidence="14">
    <location>
        <begin position="658"/>
        <end position="670"/>
    </location>
</feature>
<dbReference type="OrthoDB" id="67851at2759"/>
<feature type="region of interest" description="Disordered" evidence="14">
    <location>
        <begin position="940"/>
        <end position="978"/>
    </location>
</feature>
<feature type="compositionally biased region" description="Basic residues" evidence="14">
    <location>
        <begin position="968"/>
        <end position="978"/>
    </location>
</feature>
<feature type="region of interest" description="Disordered" evidence="14">
    <location>
        <begin position="876"/>
        <end position="916"/>
    </location>
</feature>
<gene>
    <name evidence="18" type="ORF">C2E20_1325</name>
</gene>
<dbReference type="GO" id="GO:0050661">
    <property type="term" value="F:NADP binding"/>
    <property type="evidence" value="ECO:0007669"/>
    <property type="project" value="InterPro"/>
</dbReference>
<keyword evidence="15" id="KW-0812">Transmembrane</keyword>
<dbReference type="GO" id="GO:0009086">
    <property type="term" value="P:methionine biosynthetic process"/>
    <property type="evidence" value="ECO:0007669"/>
    <property type="project" value="UniProtKB-KW"/>
</dbReference>
<dbReference type="Proteomes" id="UP000239649">
    <property type="component" value="Unassembled WGS sequence"/>
</dbReference>
<reference evidence="18 19" key="1">
    <citation type="journal article" date="2018" name="Plant J.">
        <title>Genome sequences of Chlorella sorokiniana UTEX 1602 and Micractinium conductrix SAG 241.80: implications to maltose excretion by a green alga.</title>
        <authorList>
            <person name="Arriola M.B."/>
            <person name="Velmurugan N."/>
            <person name="Zhang Y."/>
            <person name="Plunkett M.H."/>
            <person name="Hondzo H."/>
            <person name="Barney B.M."/>
        </authorList>
    </citation>
    <scope>NUCLEOTIDE SEQUENCE [LARGE SCALE GENOMIC DNA]</scope>
    <source>
        <strain evidence="18 19">SAG 241.80</strain>
    </source>
</reference>
<feature type="compositionally biased region" description="Low complexity" evidence="14">
    <location>
        <begin position="529"/>
        <end position="544"/>
    </location>
</feature>
<feature type="compositionally biased region" description="Low complexity" evidence="14">
    <location>
        <begin position="1019"/>
        <end position="1031"/>
    </location>
</feature>
<dbReference type="InterPro" id="IPR011147">
    <property type="entry name" value="Bifunc_Aspkin/hSer_DH"/>
</dbReference>
<dbReference type="InterPro" id="IPR001342">
    <property type="entry name" value="HDH_cat"/>
</dbReference>
<feature type="transmembrane region" description="Helical" evidence="15">
    <location>
        <begin position="347"/>
        <end position="367"/>
    </location>
</feature>
<dbReference type="UniPathway" id="UPA00050">
    <property type="reaction ID" value="UER00063"/>
</dbReference>
<dbReference type="InterPro" id="IPR005106">
    <property type="entry name" value="Asp/hSer_DH_NAD-bd"/>
</dbReference>
<feature type="region of interest" description="Disordered" evidence="14">
    <location>
        <begin position="257"/>
        <end position="290"/>
    </location>
</feature>
<feature type="compositionally biased region" description="Basic and acidic residues" evidence="14">
    <location>
        <begin position="685"/>
        <end position="705"/>
    </location>
</feature>
<evidence type="ECO:0000256" key="15">
    <source>
        <dbReference type="SAM" id="Phobius"/>
    </source>
</evidence>
<evidence type="ECO:0000256" key="14">
    <source>
        <dbReference type="SAM" id="MobiDB-lite"/>
    </source>
</evidence>
<evidence type="ECO:0000256" key="13">
    <source>
        <dbReference type="RuleBase" id="RU004171"/>
    </source>
</evidence>
<feature type="compositionally biased region" description="Gly residues" evidence="14">
    <location>
        <begin position="1079"/>
        <end position="1088"/>
    </location>
</feature>
<dbReference type="UniPathway" id="UPA00051">
    <property type="reaction ID" value="UER00465"/>
</dbReference>
<dbReference type="Pfam" id="PF22099">
    <property type="entry name" value="MRS2-like"/>
    <property type="match status" value="1"/>
</dbReference>
<proteinExistence type="inferred from homology"/>
<feature type="compositionally biased region" description="Basic and acidic residues" evidence="14">
    <location>
        <begin position="570"/>
        <end position="604"/>
    </location>
</feature>
<dbReference type="Gene3D" id="2.40.128.330">
    <property type="match status" value="1"/>
</dbReference>
<dbReference type="GO" id="GO:0004412">
    <property type="term" value="F:homoserine dehydrogenase activity"/>
    <property type="evidence" value="ECO:0007669"/>
    <property type="project" value="UniProtKB-EC"/>
</dbReference>
<dbReference type="EMBL" id="LHPF02000002">
    <property type="protein sequence ID" value="PSC75972.1"/>
    <property type="molecule type" value="Genomic_DNA"/>
</dbReference>
<dbReference type="Gene3D" id="1.20.58.340">
    <property type="entry name" value="Magnesium transport protein CorA, transmembrane region"/>
    <property type="match status" value="1"/>
</dbReference>
<feature type="compositionally biased region" description="Gly residues" evidence="14">
    <location>
        <begin position="718"/>
        <end position="727"/>
    </location>
</feature>
<dbReference type="Pfam" id="PF03447">
    <property type="entry name" value="NAD_binding_3"/>
    <property type="match status" value="1"/>
</dbReference>
<dbReference type="SUPFAM" id="SSF55347">
    <property type="entry name" value="Glyceraldehyde-3-phosphate dehydrogenase-like, C-terminal domain"/>
    <property type="match status" value="1"/>
</dbReference>
<dbReference type="PROSITE" id="PS01042">
    <property type="entry name" value="HOMOSER_DHGENASE"/>
    <property type="match status" value="1"/>
</dbReference>
<keyword evidence="10 12" id="KW-0486">Methionine biosynthesis</keyword>
<evidence type="ECO:0000256" key="5">
    <source>
        <dbReference type="ARBA" id="ARBA00013213"/>
    </source>
</evidence>
<evidence type="ECO:0000256" key="10">
    <source>
        <dbReference type="ARBA" id="ARBA00023167"/>
    </source>
</evidence>
<evidence type="ECO:0000256" key="9">
    <source>
        <dbReference type="ARBA" id="ARBA00023002"/>
    </source>
</evidence>
<dbReference type="SUPFAM" id="SSF51735">
    <property type="entry name" value="NAD(P)-binding Rossmann-fold domains"/>
    <property type="match status" value="1"/>
</dbReference>
<evidence type="ECO:0000259" key="16">
    <source>
        <dbReference type="Pfam" id="PF00742"/>
    </source>
</evidence>
<comment type="pathway">
    <text evidence="3 12">Amino-acid biosynthesis; L-methionine biosynthesis via de novo pathway; L-homoserine from L-aspartate: step 3/3.</text>
</comment>
<dbReference type="InterPro" id="IPR039204">
    <property type="entry name" value="MRS2-like"/>
</dbReference>
<keyword evidence="7 12" id="KW-0791">Threonine biosynthesis</keyword>
<dbReference type="EC" id="1.1.1.3" evidence="5 12"/>
<keyword evidence="6 12" id="KW-0028">Amino-acid biosynthesis</keyword>
<comment type="cofactor">
    <cofactor evidence="1">
        <name>a metal cation</name>
        <dbReference type="ChEBI" id="CHEBI:25213"/>
    </cofactor>
</comment>
<evidence type="ECO:0000259" key="17">
    <source>
        <dbReference type="Pfam" id="PF03447"/>
    </source>
</evidence>
<feature type="transmembrane region" description="Helical" evidence="15">
    <location>
        <begin position="387"/>
        <end position="409"/>
    </location>
</feature>
<evidence type="ECO:0000256" key="8">
    <source>
        <dbReference type="ARBA" id="ARBA00022857"/>
    </source>
</evidence>
<feature type="domain" description="Aspartate/homoserine dehydrogenase NAD-binding" evidence="17">
    <location>
        <begin position="1116"/>
        <end position="1228"/>
    </location>
</feature>
<evidence type="ECO:0000313" key="18">
    <source>
        <dbReference type="EMBL" id="PSC75973.1"/>
    </source>
</evidence>
<evidence type="ECO:0000256" key="11">
    <source>
        <dbReference type="ARBA" id="ARBA00048841"/>
    </source>
</evidence>
<protein>
    <recommendedName>
        <fullName evidence="5 12">Homoserine dehydrogenase</fullName>
        <ecNumber evidence="5 12">1.1.1.3</ecNumber>
    </recommendedName>
</protein>
<feature type="compositionally biased region" description="Gly residues" evidence="14">
    <location>
        <begin position="262"/>
        <end position="279"/>
    </location>
</feature>
<feature type="compositionally biased region" description="Basic and acidic residues" evidence="14">
    <location>
        <begin position="1046"/>
        <end position="1066"/>
    </location>
</feature>
<name>A0A2P6VPE7_9CHLO</name>
<dbReference type="InterPro" id="IPR019811">
    <property type="entry name" value="HDH_CS"/>
</dbReference>
<feature type="compositionally biased region" description="Basic and acidic residues" evidence="14">
    <location>
        <begin position="940"/>
        <end position="965"/>
    </location>
</feature>
<feature type="domain" description="Homoserine dehydrogenase catalytic" evidence="16">
    <location>
        <begin position="1236"/>
        <end position="1436"/>
    </location>
</feature>
<comment type="catalytic activity">
    <reaction evidence="11">
        <text>L-homoserine + NADP(+) = L-aspartate 4-semialdehyde + NADPH + H(+)</text>
        <dbReference type="Rhea" id="RHEA:15761"/>
        <dbReference type="ChEBI" id="CHEBI:15378"/>
        <dbReference type="ChEBI" id="CHEBI:57476"/>
        <dbReference type="ChEBI" id="CHEBI:57783"/>
        <dbReference type="ChEBI" id="CHEBI:58349"/>
        <dbReference type="ChEBI" id="CHEBI:537519"/>
        <dbReference type="EC" id="1.1.1.3"/>
    </reaction>
    <physiologicalReaction direction="right-to-left" evidence="11">
        <dbReference type="Rhea" id="RHEA:15763"/>
    </physiologicalReaction>
</comment>
<evidence type="ECO:0000256" key="1">
    <source>
        <dbReference type="ARBA" id="ARBA00001920"/>
    </source>
</evidence>
<dbReference type="Pfam" id="PF00742">
    <property type="entry name" value="Homoserine_dh"/>
    <property type="match status" value="1"/>
</dbReference>
<dbReference type="GO" id="GO:0015095">
    <property type="term" value="F:magnesium ion transmembrane transporter activity"/>
    <property type="evidence" value="ECO:0007669"/>
    <property type="project" value="UniProtKB-ARBA"/>
</dbReference>
<feature type="region of interest" description="Disordered" evidence="14">
    <location>
        <begin position="515"/>
        <end position="617"/>
    </location>
</feature>
<evidence type="ECO:0000256" key="3">
    <source>
        <dbReference type="ARBA" id="ARBA00005062"/>
    </source>
</evidence>
<sequence length="1446" mass="153813">MLGRRFERGAAGAGAGGEGAGAGNGMARGGGAAGKQKPIVLIDEHGQATYTTLRKQALVSELQLRHRDIRALDPAVQLPYPSAVFVRRQALVLNLEGLKVIIGRDRTLIISVPSPADLATRTLPDLSHPVVARLSSHIALSKYPFGDDGFGPSFMEPDELKQMEAMPYELRALEAALMVVVKCLDSETSTLENLTFPVLARIRRGVARPDLEALYEIQNRLDKAVARVSKIKEILEELLDDELQMAGLCLSRIEGGSPKASEGGGTTPCRGGGSDGGGGGEDDGGGGKCEQAALDMDQDEVGEAEDLIEAYWLQVDSSLSRLLLCQERIRNTEHLVSLDLDGKRNALVALGLAVDLLLMMLEVHMAVTGVFGMNLTSGLERFDPYSLWGVASLGLILGISATSVIAFYAKRRGLLFLPSLPSFGLNSGGGSGASFHSVPVSGALLGVAAALGARLQVVGALYTNAAVQQVAQEAAAAPPQKKSVGKGDPEDAFIFKSNCKGKRVISEEARATAESLRRSDFGSLKRKQGQGAVPTAGAVAAAQQRSLSDGSKRMMQDEDMRQELAQGSFDLDRTTQRVVEEGRKDASPEAADRADDKDVKDAARSRVVSHFRSRSPRSKHVMTAILRTCVARVAAAAAAARPLAAALANAAPFSSSADAQQQSRRAAPAADHSDEFAKTPLRPRVVSEEARKVAEQLRKSIDSPRPRRRGGFSTNGALPGGERGGQGAHTAFAHTTQDVPTRFDPYSLWGVASLGLILGISATSVIAFYAKRRGLLFLPSLPSFGLNSGGGSGASFHSVPVSGALLGVAAALGARLQVVGALYTNAAVQQVAQEAAAAPPQKKSVGKGDPEDAFIFKSNCKGKRVISEEARATAESLRRSDFGSLKRKQGQGAVPTAGAVAAAQQRSLSDGSKRMMQDEDMRQELAQGSFDLDRTTQRVVEEGRKDASPEAADRADDKDVKDAARSRVVSHFRSRSPRSKHVMTAILRTCVARVAAAAAAARPLAAALANAAPFSSSADAQQQSRRAAPAADHSDEFAKTPLRPRVVSEEARKVAEQLRKSIDSPRPRRRGGFSTNGALPGGERGGQGAHTAFAHTTQDVPTLRVETPNLLKKYSIDLQVQGILNSSQVLLGKEGQPINLDTYGEQLLNSSADASLGVLTAHLSASSLPHRVIIDCTASTYVPQFYRRWMEQGIHIVTPNKKLNSGPLAEYLAVKQLQRAGTAHYLYEGTVGAGLPIISTLKTLLDTGDEVQRIEGVFSGTLSYIFNELSPAQGKSFSEVVWGARRRGYTEPDPREDLSGMDVTRKVINLARECGNKIELSAVATESLVPEPLRASPSPQEFMEGLHEHDSIMEARVAEAEAAGEVLRYVGSYDAESGVCQVLLRRFPRSHPFAHMSGTENMIAFTTMRYSNPPLIVRGPGAGPAVTAAGVFGDLIQLARYLGAPS</sequence>
<evidence type="ECO:0000256" key="2">
    <source>
        <dbReference type="ARBA" id="ARBA00005056"/>
    </source>
</evidence>
<keyword evidence="8 12" id="KW-0521">NADP</keyword>
<accession>A0A2P6VPE7</accession>
<dbReference type="PANTHER" id="PTHR43070">
    <property type="match status" value="1"/>
</dbReference>
<keyword evidence="19" id="KW-1185">Reference proteome</keyword>
<organism evidence="18 19">
    <name type="scientific">Micractinium conductrix</name>
    <dbReference type="NCBI Taxonomy" id="554055"/>
    <lineage>
        <taxon>Eukaryota</taxon>
        <taxon>Viridiplantae</taxon>
        <taxon>Chlorophyta</taxon>
        <taxon>core chlorophytes</taxon>
        <taxon>Trebouxiophyceae</taxon>
        <taxon>Chlorellales</taxon>
        <taxon>Chlorellaceae</taxon>
        <taxon>Chlorella clade</taxon>
        <taxon>Micractinium</taxon>
    </lineage>
</organism>
<comment type="similarity">
    <text evidence="13">Belongs to the homoserine dehydrogenase family.</text>
</comment>
<feature type="region of interest" description="Disordered" evidence="14">
    <location>
        <begin position="1019"/>
        <end position="1097"/>
    </location>
</feature>
<feature type="transmembrane region" description="Helical" evidence="15">
    <location>
        <begin position="746"/>
        <end position="770"/>
    </location>
</feature>
<reference evidence="18" key="2">
    <citation type="submission" date="2018-02" db="EMBL/GenBank/DDBJ databases">
        <authorList>
            <person name="Cohen D.B."/>
            <person name="Kent A.D."/>
        </authorList>
    </citation>
    <scope>NUCLEOTIDE SEQUENCE</scope>
    <source>
        <strain evidence="18">SAG 241.80</strain>
    </source>
</reference>
<feature type="compositionally biased region" description="Low complexity" evidence="14">
    <location>
        <begin position="890"/>
        <end position="905"/>
    </location>
</feature>
<evidence type="ECO:0000256" key="12">
    <source>
        <dbReference type="RuleBase" id="RU000579"/>
    </source>
</evidence>
<comment type="caution">
    <text evidence="18">The sequence shown here is derived from an EMBL/GenBank/DDBJ whole genome shotgun (WGS) entry which is preliminary data.</text>
</comment>
<evidence type="ECO:0000256" key="4">
    <source>
        <dbReference type="ARBA" id="ARBA00007535"/>
    </source>
</evidence>
<dbReference type="STRING" id="554055.A0A2P6VPE7"/>
<dbReference type="GO" id="GO:0009088">
    <property type="term" value="P:threonine biosynthetic process"/>
    <property type="evidence" value="ECO:0007669"/>
    <property type="project" value="UniProtKB-UniPathway"/>
</dbReference>
<dbReference type="CDD" id="cd12823">
    <property type="entry name" value="Mrs2_Mfm1p-like"/>
    <property type="match status" value="1"/>
</dbReference>
<feature type="compositionally biased region" description="Basic and acidic residues" evidence="14">
    <location>
        <begin position="550"/>
        <end position="562"/>
    </location>
</feature>